<dbReference type="Gene3D" id="3.60.110.10">
    <property type="entry name" value="Carbon-nitrogen hydrolase"/>
    <property type="match status" value="1"/>
</dbReference>
<sequence>MQSYLGALTTYNMGKELKVALVQSSLVWENPDKNRTNFKKQIAEISKDTDLVILPEMFTSGFTMHPENMAKDQGNITLLWMQQVAREHHMAIVGSAVYYENGTYTNRLLFVTPDGDCSYYDKRHTFTLAGENLVYAAGKNKLILHYKGFKICPLICYDLRFPVWSRNVEEYDMLIYVANWPKQRIVAWDTLLKARAIENMAYVIGVNRIGLDNNGHEYCGHSAVYDLLGQPLVFSDREEVLYASLTREHITKVRKELKFLDDRDGFTLEG</sequence>
<dbReference type="RefSeq" id="WP_245795517.1">
    <property type="nucleotide sequence ID" value="NZ_FQYX01000004.1"/>
</dbReference>
<organism evidence="7 8">
    <name type="scientific">Arenibacter nanhaiticus</name>
    <dbReference type="NCBI Taxonomy" id="558155"/>
    <lineage>
        <taxon>Bacteria</taxon>
        <taxon>Pseudomonadati</taxon>
        <taxon>Bacteroidota</taxon>
        <taxon>Flavobacteriia</taxon>
        <taxon>Flavobacteriales</taxon>
        <taxon>Flavobacteriaceae</taxon>
        <taxon>Arenibacter</taxon>
    </lineage>
</organism>
<dbReference type="GO" id="GO:0050152">
    <property type="term" value="F:omega-amidase activity"/>
    <property type="evidence" value="ECO:0007669"/>
    <property type="project" value="UniProtKB-EC"/>
</dbReference>
<evidence type="ECO:0000313" key="7">
    <source>
        <dbReference type="EMBL" id="SHI68878.1"/>
    </source>
</evidence>
<dbReference type="Proteomes" id="UP000184231">
    <property type="component" value="Unassembled WGS sequence"/>
</dbReference>
<comment type="catalytic activity">
    <reaction evidence="4">
        <text>a monoamide of a dicarboxylate + H2O = a dicarboxylate + NH4(+)</text>
        <dbReference type="Rhea" id="RHEA:11716"/>
        <dbReference type="ChEBI" id="CHEBI:15377"/>
        <dbReference type="ChEBI" id="CHEBI:28938"/>
        <dbReference type="ChEBI" id="CHEBI:28965"/>
        <dbReference type="ChEBI" id="CHEBI:77450"/>
        <dbReference type="EC" id="3.5.1.3"/>
    </reaction>
</comment>
<dbReference type="PROSITE" id="PS50263">
    <property type="entry name" value="CN_HYDROLASE"/>
    <property type="match status" value="1"/>
</dbReference>
<dbReference type="STRING" id="558155.SAMN04487911_104179"/>
<evidence type="ECO:0000256" key="3">
    <source>
        <dbReference type="ARBA" id="ARBA00039118"/>
    </source>
</evidence>
<evidence type="ECO:0000313" key="8">
    <source>
        <dbReference type="Proteomes" id="UP000184231"/>
    </source>
</evidence>
<keyword evidence="8" id="KW-1185">Reference proteome</keyword>
<gene>
    <name evidence="7" type="ORF">SAMN04487911_104179</name>
</gene>
<accession>A0A1M6D7A8</accession>
<dbReference type="PANTHER" id="PTHR47799">
    <property type="entry name" value="OMEGA-AMIDASE YAFV"/>
    <property type="match status" value="1"/>
</dbReference>
<evidence type="ECO:0000256" key="5">
    <source>
        <dbReference type="ARBA" id="ARBA00072139"/>
    </source>
</evidence>
<keyword evidence="2 7" id="KW-0378">Hydrolase</keyword>
<dbReference type="InterPro" id="IPR052737">
    <property type="entry name" value="Omega-amidase_YafV"/>
</dbReference>
<dbReference type="EC" id="3.5.1.3" evidence="3"/>
<proteinExistence type="inferred from homology"/>
<evidence type="ECO:0000256" key="4">
    <source>
        <dbReference type="ARBA" id="ARBA00052904"/>
    </source>
</evidence>
<reference evidence="7 8" key="1">
    <citation type="submission" date="2016-11" db="EMBL/GenBank/DDBJ databases">
        <authorList>
            <person name="Jaros S."/>
            <person name="Januszkiewicz K."/>
            <person name="Wedrychowicz H."/>
        </authorList>
    </citation>
    <scope>NUCLEOTIDE SEQUENCE [LARGE SCALE GENOMIC DNA]</scope>
    <source>
        <strain evidence="7 8">CGMCC 1.8863</strain>
    </source>
</reference>
<dbReference type="PANTHER" id="PTHR47799:SF1">
    <property type="entry name" value="OMEGA-AMIDASE YAFV"/>
    <property type="match status" value="1"/>
</dbReference>
<evidence type="ECO:0000259" key="6">
    <source>
        <dbReference type="PROSITE" id="PS50263"/>
    </source>
</evidence>
<evidence type="ECO:0000256" key="1">
    <source>
        <dbReference type="ARBA" id="ARBA00010613"/>
    </source>
</evidence>
<name>A0A1M6D7A8_9FLAO</name>
<comment type="similarity">
    <text evidence="1">Belongs to the carbon-nitrogen hydrolase superfamily. NIT1/NIT2 family.</text>
</comment>
<dbReference type="InterPro" id="IPR003010">
    <property type="entry name" value="C-N_Hydrolase"/>
</dbReference>
<dbReference type="NCBIfam" id="NF007757">
    <property type="entry name" value="PRK10438.1"/>
    <property type="match status" value="1"/>
</dbReference>
<evidence type="ECO:0000256" key="2">
    <source>
        <dbReference type="ARBA" id="ARBA00022801"/>
    </source>
</evidence>
<feature type="domain" description="CN hydrolase" evidence="6">
    <location>
        <begin position="17"/>
        <end position="247"/>
    </location>
</feature>
<dbReference type="SUPFAM" id="SSF56317">
    <property type="entry name" value="Carbon-nitrogen hydrolase"/>
    <property type="match status" value="1"/>
</dbReference>
<protein>
    <recommendedName>
        <fullName evidence="5">Omega-amidase YafV</fullName>
        <ecNumber evidence="3">3.5.1.3</ecNumber>
    </recommendedName>
</protein>
<dbReference type="FunFam" id="3.60.110.10:FF:000004">
    <property type="entry name" value="Carbon-nitrogen hydrolase"/>
    <property type="match status" value="1"/>
</dbReference>
<dbReference type="GO" id="GO:0106008">
    <property type="term" value="F:2-oxoglutaramate amidase activity"/>
    <property type="evidence" value="ECO:0007669"/>
    <property type="project" value="TreeGrafter"/>
</dbReference>
<dbReference type="InterPro" id="IPR036526">
    <property type="entry name" value="C-N_Hydrolase_sf"/>
</dbReference>
<dbReference type="CDD" id="cd07575">
    <property type="entry name" value="Xc-1258_like"/>
    <property type="match status" value="1"/>
</dbReference>
<dbReference type="AlphaFoldDB" id="A0A1M6D7A8"/>
<dbReference type="EMBL" id="FQYX01000004">
    <property type="protein sequence ID" value="SHI68878.1"/>
    <property type="molecule type" value="Genomic_DNA"/>
</dbReference>
<dbReference type="Pfam" id="PF00795">
    <property type="entry name" value="CN_hydrolase"/>
    <property type="match status" value="1"/>
</dbReference>